<name>A0ABR0KJF1_9EURO</name>
<dbReference type="InterPro" id="IPR000182">
    <property type="entry name" value="GNAT_dom"/>
</dbReference>
<keyword evidence="3" id="KW-1185">Reference proteome</keyword>
<evidence type="ECO:0000259" key="1">
    <source>
        <dbReference type="PROSITE" id="PS51186"/>
    </source>
</evidence>
<dbReference type="InterPro" id="IPR016181">
    <property type="entry name" value="Acyl_CoA_acyltransferase"/>
</dbReference>
<dbReference type="SUPFAM" id="SSF55729">
    <property type="entry name" value="Acyl-CoA N-acyltransferases (Nat)"/>
    <property type="match status" value="1"/>
</dbReference>
<accession>A0ABR0KJF1</accession>
<sequence length="212" mass="24479">MPLAERDNLVLDYLATSDKGAIAPLFLKSFHTYEFFQKMMPDTPQTAKAWTEATQFAINDPNTICLRVTDTSTGTIVAHGRWIRPKGEGEKGQPGHEEDRWGSSFMEACDMKLAEDLFGAFDRNRENLMGEERHWYMEFLLTHPDYQGKGCGSMILRHGLELADRDQLPCYIDSSPMGKELYENMGWKLDHKEDFDYRLSYYFGVRRPQKAS</sequence>
<gene>
    <name evidence="2" type="ORF">LTR24_002228</name>
</gene>
<comment type="caution">
    <text evidence="2">The sequence shown here is derived from an EMBL/GenBank/DDBJ whole genome shotgun (WGS) entry which is preliminary data.</text>
</comment>
<dbReference type="Pfam" id="PF00583">
    <property type="entry name" value="Acetyltransf_1"/>
    <property type="match status" value="1"/>
</dbReference>
<proteinExistence type="predicted"/>
<dbReference type="Gene3D" id="3.40.630.30">
    <property type="match status" value="1"/>
</dbReference>
<organism evidence="2 3">
    <name type="scientific">Lithohypha guttulata</name>
    <dbReference type="NCBI Taxonomy" id="1690604"/>
    <lineage>
        <taxon>Eukaryota</taxon>
        <taxon>Fungi</taxon>
        <taxon>Dikarya</taxon>
        <taxon>Ascomycota</taxon>
        <taxon>Pezizomycotina</taxon>
        <taxon>Eurotiomycetes</taxon>
        <taxon>Chaetothyriomycetidae</taxon>
        <taxon>Chaetothyriales</taxon>
        <taxon>Trichomeriaceae</taxon>
        <taxon>Lithohypha</taxon>
    </lineage>
</organism>
<dbReference type="CDD" id="cd04301">
    <property type="entry name" value="NAT_SF"/>
    <property type="match status" value="1"/>
</dbReference>
<protein>
    <recommendedName>
        <fullName evidence="1">N-acetyltransferase domain-containing protein</fullName>
    </recommendedName>
</protein>
<dbReference type="PROSITE" id="PS51186">
    <property type="entry name" value="GNAT"/>
    <property type="match status" value="1"/>
</dbReference>
<reference evidence="2 3" key="1">
    <citation type="submission" date="2023-08" db="EMBL/GenBank/DDBJ databases">
        <title>Black Yeasts Isolated from many extreme environments.</title>
        <authorList>
            <person name="Coleine C."/>
            <person name="Stajich J.E."/>
            <person name="Selbmann L."/>
        </authorList>
    </citation>
    <scope>NUCLEOTIDE SEQUENCE [LARGE SCALE GENOMIC DNA]</scope>
    <source>
        <strain evidence="2 3">CCFEE 5885</strain>
    </source>
</reference>
<dbReference type="PANTHER" id="PTHR42791:SF2">
    <property type="entry name" value="N-ACETYLTRANSFERASE DOMAIN-CONTAINING PROTEIN"/>
    <property type="match status" value="1"/>
</dbReference>
<dbReference type="PANTHER" id="PTHR42791">
    <property type="entry name" value="GNAT FAMILY ACETYLTRANSFERASE"/>
    <property type="match status" value="1"/>
</dbReference>
<evidence type="ECO:0000313" key="3">
    <source>
        <dbReference type="Proteomes" id="UP001345013"/>
    </source>
</evidence>
<dbReference type="InterPro" id="IPR052523">
    <property type="entry name" value="Trichothecene_AcTrans"/>
</dbReference>
<dbReference type="EMBL" id="JAVRRG010000018">
    <property type="protein sequence ID" value="KAK5097359.1"/>
    <property type="molecule type" value="Genomic_DNA"/>
</dbReference>
<feature type="domain" description="N-acetyltransferase" evidence="1">
    <location>
        <begin position="133"/>
        <end position="208"/>
    </location>
</feature>
<dbReference type="Proteomes" id="UP001345013">
    <property type="component" value="Unassembled WGS sequence"/>
</dbReference>
<evidence type="ECO:0000313" key="2">
    <source>
        <dbReference type="EMBL" id="KAK5097359.1"/>
    </source>
</evidence>